<name>A0A2Z4HWK4_STREE</name>
<gene>
    <name evidence="1" type="ORF">ICESp14ST156_39</name>
</gene>
<organism evidence="1">
    <name type="scientific">Streptococcus pneumoniae</name>
    <dbReference type="NCBI Taxonomy" id="1313"/>
    <lineage>
        <taxon>Bacteria</taxon>
        <taxon>Bacillati</taxon>
        <taxon>Bacillota</taxon>
        <taxon>Bacilli</taxon>
        <taxon>Lactobacillales</taxon>
        <taxon>Streptococcaceae</taxon>
        <taxon>Streptococcus</taxon>
    </lineage>
</organism>
<dbReference type="EMBL" id="MH283014">
    <property type="protein sequence ID" value="AWW22747.1"/>
    <property type="molecule type" value="Genomic_DNA"/>
</dbReference>
<accession>A0A2Z4HWK4</accession>
<sequence>MLFWLFRTFLQSLFISNATNPPFTLGLRVKGDKRARLTSFPRQKGGEKHETIFFSDHNRKSV</sequence>
<protein>
    <submittedName>
        <fullName evidence="1">Uncharacterized protein</fullName>
    </submittedName>
</protein>
<evidence type="ECO:0000313" key="1">
    <source>
        <dbReference type="EMBL" id="AWW22747.1"/>
    </source>
</evidence>
<proteinExistence type="predicted"/>
<reference evidence="1" key="1">
    <citation type="submission" date="2018-05" db="EMBL/GenBank/DDBJ databases">
        <title>Rise and fall of a multidrug resistant pneumococcal CC230 sub-lineage harbouring a novel mosaic tet(S/M) gene in South Africa.</title>
        <authorList>
            <consortium name="The Global Pneumococcal Sequencing Consortium"/>
            <person name="Lo S.W."/>
            <person name="Gladstone R.A."/>
            <person name="van Tonder A."/>
            <person name="Bentley S.D."/>
        </authorList>
    </citation>
    <scope>NUCLEOTIDE SEQUENCE</scope>
    <source>
        <strain evidence="1">GPS_BR_0186_12</strain>
    </source>
</reference>
<dbReference type="AlphaFoldDB" id="A0A2Z4HWK4"/>